<dbReference type="PANTHER" id="PTHR37302:SF3">
    <property type="entry name" value="DAMAGE-INDUCIBLE PROTEIN DINB"/>
    <property type="match status" value="1"/>
</dbReference>
<accession>C6G3Z8</accession>
<dbReference type="EMBL" id="FJ483469">
    <property type="protein sequence ID" value="ACS68533.1"/>
    <property type="molecule type" value="Genomic_DNA"/>
</dbReference>
<organism evidence="4">
    <name type="scientific">uncultured bacterium FLS18</name>
    <dbReference type="NCBI Taxonomy" id="654935"/>
    <lineage>
        <taxon>Bacteria</taxon>
        <taxon>environmental samples</taxon>
    </lineage>
</organism>
<proteinExistence type="inferred from homology"/>
<dbReference type="Pfam" id="PF05163">
    <property type="entry name" value="DinB"/>
    <property type="match status" value="1"/>
</dbReference>
<dbReference type="GO" id="GO:0046872">
    <property type="term" value="F:metal ion binding"/>
    <property type="evidence" value="ECO:0007669"/>
    <property type="project" value="UniProtKB-KW"/>
</dbReference>
<comment type="similarity">
    <text evidence="1">Belongs to the DinB family.</text>
</comment>
<evidence type="ECO:0000256" key="2">
    <source>
        <dbReference type="ARBA" id="ARBA00022723"/>
    </source>
</evidence>
<dbReference type="PANTHER" id="PTHR37302">
    <property type="entry name" value="SLR1116 PROTEIN"/>
    <property type="match status" value="1"/>
</dbReference>
<dbReference type="InterPro" id="IPR007837">
    <property type="entry name" value="DinB"/>
</dbReference>
<dbReference type="InterPro" id="IPR034660">
    <property type="entry name" value="DinB/YfiT-like"/>
</dbReference>
<feature type="binding site" evidence="3">
    <location>
        <position position="161"/>
    </location>
    <ligand>
        <name>a divalent metal cation</name>
        <dbReference type="ChEBI" id="CHEBI:60240"/>
    </ligand>
</feature>
<evidence type="ECO:0000313" key="4">
    <source>
        <dbReference type="EMBL" id="ACS68533.1"/>
    </source>
</evidence>
<sequence length="207" mass="22849">MFESVYVGSRRAKILSTPKHLHETACLGRGKSKMPTSDAVEILLSHNRWATRKLLETCAALTAEQFHQRFEIGPGSLHDTTTHILGAMRRWGDVLAGRQQRPPLEGEKRTPQKLLDLLVEVSGDLEASVGAHAPDELVSRTFEGKSHTFMRGSVLTHVTTHGMHHRAQCLNMLRQLGVDPLPPSAVTEWTMMADPLGKHSQAARPSG</sequence>
<dbReference type="SUPFAM" id="SSF109854">
    <property type="entry name" value="DinB/YfiT-like putative metalloenzymes"/>
    <property type="match status" value="1"/>
</dbReference>
<dbReference type="Gene3D" id="1.20.120.450">
    <property type="entry name" value="dinb family like domain"/>
    <property type="match status" value="1"/>
</dbReference>
<dbReference type="AlphaFoldDB" id="C6G3Z8"/>
<protein>
    <submittedName>
        <fullName evidence="4">Nuclease inhibitor</fullName>
    </submittedName>
</protein>
<feature type="binding site" evidence="3">
    <location>
        <position position="83"/>
    </location>
    <ligand>
        <name>a divalent metal cation</name>
        <dbReference type="ChEBI" id="CHEBI:60240"/>
    </ligand>
</feature>
<name>C6G3Z8_9BACT</name>
<evidence type="ECO:0000256" key="3">
    <source>
        <dbReference type="PIRSR" id="PIRSR607837-1"/>
    </source>
</evidence>
<keyword evidence="2 3" id="KW-0479">Metal-binding</keyword>
<reference evidence="4" key="1">
    <citation type="journal article" date="2010" name="FEMS Microbiol. Ecol.">
        <title>Novel lipolytic genes from the microbial metagenomic library of the South China Sea marine sediment.</title>
        <authorList>
            <person name="Hu Y."/>
            <person name="Fu C."/>
            <person name="Huang Y."/>
            <person name="Yin Y."/>
            <person name="Cheng G."/>
            <person name="Lei F."/>
            <person name="Lu N."/>
            <person name="Li J."/>
            <person name="Ashforth E.J."/>
            <person name="Zhang L."/>
            <person name="Zhu B."/>
        </authorList>
    </citation>
    <scope>NUCLEOTIDE SEQUENCE</scope>
</reference>
<evidence type="ECO:0000256" key="1">
    <source>
        <dbReference type="ARBA" id="ARBA00008635"/>
    </source>
</evidence>
<feature type="binding site" evidence="3">
    <location>
        <position position="165"/>
    </location>
    <ligand>
        <name>a divalent metal cation</name>
        <dbReference type="ChEBI" id="CHEBI:60240"/>
    </ligand>
</feature>